<organism evidence="1 2">
    <name type="scientific">Lolium multiflorum</name>
    <name type="common">Italian ryegrass</name>
    <name type="synonym">Lolium perenne subsp. multiflorum</name>
    <dbReference type="NCBI Taxonomy" id="4521"/>
    <lineage>
        <taxon>Eukaryota</taxon>
        <taxon>Viridiplantae</taxon>
        <taxon>Streptophyta</taxon>
        <taxon>Embryophyta</taxon>
        <taxon>Tracheophyta</taxon>
        <taxon>Spermatophyta</taxon>
        <taxon>Magnoliopsida</taxon>
        <taxon>Liliopsida</taxon>
        <taxon>Poales</taxon>
        <taxon>Poaceae</taxon>
        <taxon>BOP clade</taxon>
        <taxon>Pooideae</taxon>
        <taxon>Poodae</taxon>
        <taxon>Poeae</taxon>
        <taxon>Poeae Chloroplast Group 2 (Poeae type)</taxon>
        <taxon>Loliodinae</taxon>
        <taxon>Loliinae</taxon>
        <taxon>Lolium</taxon>
    </lineage>
</organism>
<dbReference type="AlphaFoldDB" id="A0AAD8U684"/>
<gene>
    <name evidence="1" type="ORF">QYE76_016184</name>
</gene>
<dbReference type="EMBL" id="JAUUTY010000001">
    <property type="protein sequence ID" value="KAK1699487.1"/>
    <property type="molecule type" value="Genomic_DNA"/>
</dbReference>
<keyword evidence="2" id="KW-1185">Reference proteome</keyword>
<evidence type="ECO:0000313" key="1">
    <source>
        <dbReference type="EMBL" id="KAK1699487.1"/>
    </source>
</evidence>
<name>A0AAD8U684_LOLMU</name>
<dbReference type="Proteomes" id="UP001231189">
    <property type="component" value="Unassembled WGS sequence"/>
</dbReference>
<sequence length="208" mass="23144">MASADLGSTEWERSKISPQDINLLKKLGISKKQDALRFPSEESYPTPPMEYRVSFVDHLIRGLSAPIHNFLRGLLFVNPSKEIFSNWTKSTPKDLRIPRSFQHTREPPEEPGGPHVAGAAQALAAPPYCVAASSAFRLCLFAYKKLPDLNLRDGKATVRETFRSRRHREAKIWGTGVSVPHAAGTGKCPKFSIDTTAIFITLLSLEEE</sequence>
<evidence type="ECO:0000313" key="2">
    <source>
        <dbReference type="Proteomes" id="UP001231189"/>
    </source>
</evidence>
<reference evidence="1" key="1">
    <citation type="submission" date="2023-07" db="EMBL/GenBank/DDBJ databases">
        <title>A chromosome-level genome assembly of Lolium multiflorum.</title>
        <authorList>
            <person name="Chen Y."/>
            <person name="Copetti D."/>
            <person name="Kolliker R."/>
            <person name="Studer B."/>
        </authorList>
    </citation>
    <scope>NUCLEOTIDE SEQUENCE</scope>
    <source>
        <strain evidence="1">02402/16</strain>
        <tissue evidence="1">Leaf</tissue>
    </source>
</reference>
<accession>A0AAD8U684</accession>
<protein>
    <submittedName>
        <fullName evidence="1">Uncharacterized protein</fullName>
    </submittedName>
</protein>
<proteinExistence type="predicted"/>
<comment type="caution">
    <text evidence="1">The sequence shown here is derived from an EMBL/GenBank/DDBJ whole genome shotgun (WGS) entry which is preliminary data.</text>
</comment>